<dbReference type="InterPro" id="IPR036890">
    <property type="entry name" value="HATPase_C_sf"/>
</dbReference>
<dbReference type="SMART" id="SM00387">
    <property type="entry name" value="HATPase_c"/>
    <property type="match status" value="1"/>
</dbReference>
<protein>
    <recommendedName>
        <fullName evidence="13">Sensory/regulatory protein RpfC</fullName>
        <ecNumber evidence="2">2.7.13.3</ecNumber>
    </recommendedName>
    <alternativeName>
        <fullName evidence="14">Virulence sensor protein BvgS</fullName>
    </alternativeName>
</protein>
<dbReference type="FunFam" id="1.10.287.130:FF:000002">
    <property type="entry name" value="Two-component osmosensing histidine kinase"/>
    <property type="match status" value="1"/>
</dbReference>
<feature type="domain" description="Histidine kinase" evidence="16">
    <location>
        <begin position="1553"/>
        <end position="1772"/>
    </location>
</feature>
<keyword evidence="5" id="KW-0732">Signal</keyword>
<comment type="subunit">
    <text evidence="12">At low DSF concentrations, interacts with RpfF.</text>
</comment>
<name>A0A931NF62_9BURK</name>
<proteinExistence type="predicted"/>
<dbReference type="InterPro" id="IPR011990">
    <property type="entry name" value="TPR-like_helical_dom_sf"/>
</dbReference>
<dbReference type="Pfam" id="PF00072">
    <property type="entry name" value="Response_reg"/>
    <property type="match status" value="2"/>
</dbReference>
<feature type="domain" description="Response regulatory" evidence="17">
    <location>
        <begin position="1931"/>
        <end position="2048"/>
    </location>
</feature>
<dbReference type="GO" id="GO:0000155">
    <property type="term" value="F:phosphorelay sensor kinase activity"/>
    <property type="evidence" value="ECO:0007669"/>
    <property type="project" value="InterPro"/>
</dbReference>
<dbReference type="EC" id="2.7.13.3" evidence="2"/>
<dbReference type="Pfam" id="PF02518">
    <property type="entry name" value="HATPase_c"/>
    <property type="match status" value="1"/>
</dbReference>
<evidence type="ECO:0000256" key="15">
    <source>
        <dbReference type="PROSITE-ProRule" id="PRU00169"/>
    </source>
</evidence>
<dbReference type="Pfam" id="PF00512">
    <property type="entry name" value="HisKA"/>
    <property type="match status" value="1"/>
</dbReference>
<dbReference type="SUPFAM" id="SSF47384">
    <property type="entry name" value="Homodimeric domain of signal transducing histidine kinase"/>
    <property type="match status" value="1"/>
</dbReference>
<feature type="modified residue" description="4-aspartylphosphate" evidence="15">
    <location>
        <position position="1841"/>
    </location>
</feature>
<keyword evidence="9" id="KW-0902">Two-component regulatory system</keyword>
<dbReference type="Gene3D" id="3.40.50.2300">
    <property type="match status" value="2"/>
</dbReference>
<keyword evidence="6" id="KW-0547">Nucleotide-binding</keyword>
<keyword evidence="19" id="KW-1185">Reference proteome</keyword>
<dbReference type="SUPFAM" id="SSF52172">
    <property type="entry name" value="CheY-like"/>
    <property type="match status" value="2"/>
</dbReference>
<dbReference type="GO" id="GO:0005524">
    <property type="term" value="F:ATP binding"/>
    <property type="evidence" value="ECO:0007669"/>
    <property type="project" value="UniProtKB-KW"/>
</dbReference>
<dbReference type="InterPro" id="IPR003661">
    <property type="entry name" value="HisK_dim/P_dom"/>
</dbReference>
<dbReference type="SUPFAM" id="SSF55781">
    <property type="entry name" value="GAF domain-like"/>
    <property type="match status" value="6"/>
</dbReference>
<evidence type="ECO:0000256" key="8">
    <source>
        <dbReference type="ARBA" id="ARBA00022840"/>
    </source>
</evidence>
<dbReference type="InterPro" id="IPR001789">
    <property type="entry name" value="Sig_transdc_resp-reg_receiver"/>
</dbReference>
<reference evidence="18" key="1">
    <citation type="submission" date="2020-12" db="EMBL/GenBank/DDBJ databases">
        <title>The genome sequence of Inhella sp. 1Y17.</title>
        <authorList>
            <person name="Liu Y."/>
        </authorList>
    </citation>
    <scope>NUCLEOTIDE SEQUENCE</scope>
    <source>
        <strain evidence="18">1Y17</strain>
    </source>
</reference>
<organism evidence="18 19">
    <name type="scientific">Inhella proteolytica</name>
    <dbReference type="NCBI Taxonomy" id="2795029"/>
    <lineage>
        <taxon>Bacteria</taxon>
        <taxon>Pseudomonadati</taxon>
        <taxon>Pseudomonadota</taxon>
        <taxon>Betaproteobacteria</taxon>
        <taxon>Burkholderiales</taxon>
        <taxon>Sphaerotilaceae</taxon>
        <taxon>Inhella</taxon>
    </lineage>
</organism>
<keyword evidence="7" id="KW-0418">Kinase</keyword>
<dbReference type="SUPFAM" id="SSF55874">
    <property type="entry name" value="ATPase domain of HSP90 chaperone/DNA topoisomerase II/histidine kinase"/>
    <property type="match status" value="1"/>
</dbReference>
<evidence type="ECO:0000313" key="19">
    <source>
        <dbReference type="Proteomes" id="UP000613266"/>
    </source>
</evidence>
<evidence type="ECO:0000313" key="18">
    <source>
        <dbReference type="EMBL" id="MBH9578447.1"/>
    </source>
</evidence>
<dbReference type="FunFam" id="3.30.565.10:FF:000010">
    <property type="entry name" value="Sensor histidine kinase RcsC"/>
    <property type="match status" value="1"/>
</dbReference>
<evidence type="ECO:0000256" key="4">
    <source>
        <dbReference type="ARBA" id="ARBA00022679"/>
    </source>
</evidence>
<dbReference type="Gene3D" id="1.10.287.130">
    <property type="match status" value="1"/>
</dbReference>
<evidence type="ECO:0000256" key="12">
    <source>
        <dbReference type="ARBA" id="ARBA00064003"/>
    </source>
</evidence>
<feature type="modified residue" description="4-aspartylphosphate" evidence="15">
    <location>
        <position position="1980"/>
    </location>
</feature>
<dbReference type="CDD" id="cd16922">
    <property type="entry name" value="HATPase_EvgS-ArcB-TorS-like"/>
    <property type="match status" value="1"/>
</dbReference>
<dbReference type="InterPro" id="IPR029016">
    <property type="entry name" value="GAF-like_dom_sf"/>
</dbReference>
<dbReference type="InterPro" id="IPR003018">
    <property type="entry name" value="GAF"/>
</dbReference>
<dbReference type="PANTHER" id="PTHR45339">
    <property type="entry name" value="HYBRID SIGNAL TRANSDUCTION HISTIDINE KINASE J"/>
    <property type="match status" value="1"/>
</dbReference>
<dbReference type="InterPro" id="IPR003594">
    <property type="entry name" value="HATPase_dom"/>
</dbReference>
<dbReference type="InterPro" id="IPR019734">
    <property type="entry name" value="TPR_rpt"/>
</dbReference>
<dbReference type="CDD" id="cd17546">
    <property type="entry name" value="REC_hyHK_CKI1_RcsC-like"/>
    <property type="match status" value="2"/>
</dbReference>
<dbReference type="Gene3D" id="1.25.40.10">
    <property type="entry name" value="Tetratricopeptide repeat domain"/>
    <property type="match status" value="2"/>
</dbReference>
<dbReference type="EMBL" id="JAEDAK010000012">
    <property type="protein sequence ID" value="MBH9578447.1"/>
    <property type="molecule type" value="Genomic_DNA"/>
</dbReference>
<evidence type="ECO:0000256" key="6">
    <source>
        <dbReference type="ARBA" id="ARBA00022741"/>
    </source>
</evidence>
<dbReference type="Pfam" id="PF01590">
    <property type="entry name" value="GAF"/>
    <property type="match status" value="2"/>
</dbReference>
<evidence type="ECO:0000256" key="14">
    <source>
        <dbReference type="ARBA" id="ARBA00070152"/>
    </source>
</evidence>
<evidence type="ECO:0000256" key="10">
    <source>
        <dbReference type="ARBA" id="ARBA00023026"/>
    </source>
</evidence>
<dbReference type="SUPFAM" id="SSF48452">
    <property type="entry name" value="TPR-like"/>
    <property type="match status" value="2"/>
</dbReference>
<keyword evidence="4" id="KW-0808">Transferase</keyword>
<comment type="caution">
    <text evidence="18">The sequence shown here is derived from an EMBL/GenBank/DDBJ whole genome shotgun (WGS) entry which is preliminary data.</text>
</comment>
<evidence type="ECO:0000256" key="11">
    <source>
        <dbReference type="ARBA" id="ARBA00058004"/>
    </source>
</evidence>
<dbReference type="SMART" id="SM00028">
    <property type="entry name" value="TPR"/>
    <property type="match status" value="5"/>
</dbReference>
<dbReference type="InterPro" id="IPR036097">
    <property type="entry name" value="HisK_dim/P_sf"/>
</dbReference>
<dbReference type="PROSITE" id="PS50109">
    <property type="entry name" value="HIS_KIN"/>
    <property type="match status" value="1"/>
</dbReference>
<evidence type="ECO:0000256" key="7">
    <source>
        <dbReference type="ARBA" id="ARBA00022777"/>
    </source>
</evidence>
<dbReference type="SMART" id="SM00065">
    <property type="entry name" value="GAF"/>
    <property type="match status" value="6"/>
</dbReference>
<dbReference type="InterPro" id="IPR004358">
    <property type="entry name" value="Sig_transdc_His_kin-like_C"/>
</dbReference>
<dbReference type="PROSITE" id="PS50110">
    <property type="entry name" value="RESPONSE_REGULATORY"/>
    <property type="match status" value="2"/>
</dbReference>
<feature type="domain" description="Response regulatory" evidence="17">
    <location>
        <begin position="1792"/>
        <end position="1904"/>
    </location>
</feature>
<dbReference type="PRINTS" id="PR00344">
    <property type="entry name" value="BCTRLSENSOR"/>
</dbReference>
<evidence type="ECO:0000256" key="9">
    <source>
        <dbReference type="ARBA" id="ARBA00023012"/>
    </source>
</evidence>
<dbReference type="InterPro" id="IPR011006">
    <property type="entry name" value="CheY-like_superfamily"/>
</dbReference>
<evidence type="ECO:0000256" key="1">
    <source>
        <dbReference type="ARBA" id="ARBA00000085"/>
    </source>
</evidence>
<dbReference type="CDD" id="cd00082">
    <property type="entry name" value="HisKA"/>
    <property type="match status" value="1"/>
</dbReference>
<comment type="function">
    <text evidence="11">Member of the two-component regulatory system BvgS/BvgA. Phosphorylates BvgA via a four-step phosphorelay in response to environmental signals.</text>
</comment>
<keyword evidence="10" id="KW-0843">Virulence</keyword>
<accession>A0A931NF62</accession>
<dbReference type="PANTHER" id="PTHR45339:SF1">
    <property type="entry name" value="HYBRID SIGNAL TRANSDUCTION HISTIDINE KINASE J"/>
    <property type="match status" value="1"/>
</dbReference>
<evidence type="ECO:0000256" key="5">
    <source>
        <dbReference type="ARBA" id="ARBA00022729"/>
    </source>
</evidence>
<dbReference type="SMART" id="SM00448">
    <property type="entry name" value="REC"/>
    <property type="match status" value="2"/>
</dbReference>
<evidence type="ECO:0000256" key="2">
    <source>
        <dbReference type="ARBA" id="ARBA00012438"/>
    </source>
</evidence>
<dbReference type="RefSeq" id="WP_198112218.1">
    <property type="nucleotide sequence ID" value="NZ_JAEDAK010000012.1"/>
</dbReference>
<evidence type="ECO:0000259" key="17">
    <source>
        <dbReference type="PROSITE" id="PS50110"/>
    </source>
</evidence>
<dbReference type="InterPro" id="IPR005467">
    <property type="entry name" value="His_kinase_dom"/>
</dbReference>
<comment type="catalytic activity">
    <reaction evidence="1">
        <text>ATP + protein L-histidine = ADP + protein N-phospho-L-histidine.</text>
        <dbReference type="EC" id="2.7.13.3"/>
    </reaction>
</comment>
<dbReference type="Gene3D" id="3.30.565.10">
    <property type="entry name" value="Histidine kinase-like ATPase, C-terminal domain"/>
    <property type="match status" value="1"/>
</dbReference>
<sequence length="2060" mass="223135">MPDTLIPRIAALAWAGQHEQALALCEQALARPRGAAAERGPLQRLRSESLLALGRLDEALSAADAGLAVPGRAAKSELHAQRAWVLMRQGRLSEAGRAADEAVAQAGRQSAPLVLALCCRAELHFRARRTEPGLADVDRCDALLAGRDDPSAQARSLWLRAVLQLACGQLAPAQQAAARGLALARACGDTLAEGNLLNVHTFWEEDLAANLRLSRAAFEAFERAGYRERQTMAAGNLGETYARLGLLERAVQQYEQAARHARSMQALPQLLVSLGNLASAQVTLGRLDAARVALDEARELRQRLPGSGIELVSPEAEWGLAAGRPAQVARALAARAKAVDAESEPGFALGLQALWVRALLAQGQARAALRHSQAATAQHRAAGLAVLNGLHPPSLWWQHHCALAACGQPDAAWAALQQAHALLLAQVRELRDAGLRRNVLNKHADHRAIVHAWLNEAAARGLPEAERLAHLRLPVAEAEPFQRLLDTGLRMNECPGSAELQQFLVDELTELSGAQRVLWVRLDSTPEAPQDEVLQIAAHRLPLPEQDEAGQAALLRAITPWLHDARRSGAVSLRHGPPGAPPEAQRSCLVAPLRAQHELLGFLYADLDGAYGRFEAADTQLLGLLAAQAAVALSNVRRAEGLEAAVTARTAEARAAQQQAEARAAELAIVNAVQAALAGNLHIQGIYEAVGEQLHQIFGGRDLSIRVFDLERRTQHFAYLVENGQRLALEPGPIPSAGYTAHILRTGETIVVNENAAEADRRYGSYTLPGTTTEKAFVFVPLKVGSEVRGLLNLMDMEREHAFSPADVRLLETLAGAMSVALENARLFDETQRLFKESEQRAAELAVINSVQAALAGQLDLQGIYEAVGDKLREVLGQRDIGIRIFDPVARITHFPYLVEGGQRIHVDSDPFAERGLEAHIRTTREPVLINRDLPEESARYGSYTMPGTVAEKALLMVPMLVGEEVRGLISVSDMERENAFSESDLRLLQTLANATSVALENARLFAETQRLLKETEQRNAELAVINSIQQGIAGSLEFQGIVALVGDTLREVLKVRDLSIEWFDEKNALLQALYAYEHGQPLQPEAPCPLSERPGFMRMLQSRAPSVLNSVAEQEQGGVIVLPGTDRSLSVAFIPIIASDRVIGRLTVENHERENAFGAADVRLLQTVATSMGVALQSARLFDETQRLLKETEQRAAELAVINSIQQGIAGSLDFAGIVEQVGERLREVLRTTDMSISWYDWESRSYQTLYMIEHGQRLRQLEGDLQPMRPGGIAETLVTTRRHIVLGEADMVQSTAPGTDIARSGLCMPLIVGEQVVGDIMLEDHQRADAFGESEVRLLQTVATALGMALQNARLFAENQRQARESAALAEVGRDISSTLDLGTVMQRIAEHARELLGADDSAIFLPEVDADSGTECYRAIVAVGGIAEQIRHTVVRPGQGVIGSIIQNARAECINDTSADPRAVQIEDTPQNADERLMVAPLIARGAVRGAMAVWRTGGEPYSPQALEFLQGLSLAAAVALRNAQLFEEAAAAKAQAEKANEAKSAFLATMSHEIRTPMNAVIGMSGLLLDTPLNAEQRDFAQTIRDSGDALLTIINDILDFSKIEAGHMELETQPFELRECVESALDLVGARAAEKHLDLAYVFEGELPLAVRGDVTRLRQILLNLLSNAVKFTESGEVVLSVRAVDGGLHFTVRDTGIGLSPEGKARLFQSFSQADSSTTRKYGGTGLGLVISRKMAELMGGAMWAESPGLGAGASFHFTVKLPAAQPPKEARRELLGPQPALKGRRLLVVDDNATNRRVLALQAAKWGLVPQDFDGGAAALAGLGDTPFDLAILDMHMPGMDGLVLAQRLKALRPALPLVLFSSLGRKEVGEQAGLFSAYLHKPLRQSQLFDTLVTLLEGQGVRVPAVAERPQLDPKMAQTHPLRILLAEDNVVNQKLALRLLSQMGYRADLASNGIEAIESLARQPYDVVLMDVQMPEMDGLEASRHITAKWGPQERPRIVAMTANAMQGDREACMAAGMDDYVTKPIRVEALVQALGRCSPARPATQEDDRP</sequence>
<dbReference type="Gene3D" id="3.30.450.40">
    <property type="match status" value="6"/>
</dbReference>
<gene>
    <name evidence="18" type="ORF">I7X39_16260</name>
</gene>
<dbReference type="Pfam" id="PF13185">
    <property type="entry name" value="GAF_2"/>
    <property type="match status" value="4"/>
</dbReference>
<evidence type="ECO:0000259" key="16">
    <source>
        <dbReference type="PROSITE" id="PS50109"/>
    </source>
</evidence>
<dbReference type="Proteomes" id="UP000613266">
    <property type="component" value="Unassembled WGS sequence"/>
</dbReference>
<evidence type="ECO:0000256" key="3">
    <source>
        <dbReference type="ARBA" id="ARBA00022553"/>
    </source>
</evidence>
<evidence type="ECO:0000256" key="13">
    <source>
        <dbReference type="ARBA" id="ARBA00068150"/>
    </source>
</evidence>
<dbReference type="SMART" id="SM00388">
    <property type="entry name" value="HisKA"/>
    <property type="match status" value="1"/>
</dbReference>
<keyword evidence="3 15" id="KW-0597">Phosphoprotein</keyword>
<keyword evidence="8" id="KW-0067">ATP-binding</keyword>